<keyword evidence="3" id="KW-0732">Signal</keyword>
<feature type="region of interest" description="Disordered" evidence="6">
    <location>
        <begin position="485"/>
        <end position="518"/>
    </location>
</feature>
<protein>
    <submittedName>
        <fullName evidence="8">Triacylglycerol Lipase</fullName>
    </submittedName>
</protein>
<dbReference type="GO" id="GO:0006629">
    <property type="term" value="P:lipid metabolic process"/>
    <property type="evidence" value="ECO:0007669"/>
    <property type="project" value="UniProtKB-KW"/>
</dbReference>
<dbReference type="PANTHER" id="PTHR34043:SF3">
    <property type="entry name" value="ALPHA_BETA-HYDROLASES SUPERFAMILY PROTEIN"/>
    <property type="match status" value="1"/>
</dbReference>
<evidence type="ECO:0000259" key="7">
    <source>
        <dbReference type="Pfam" id="PF24708"/>
    </source>
</evidence>
<dbReference type="GO" id="GO:0005576">
    <property type="term" value="C:extracellular region"/>
    <property type="evidence" value="ECO:0007669"/>
    <property type="project" value="UniProtKB-SubCell"/>
</dbReference>
<gene>
    <name evidence="8" type="ORF">MUK42_20792</name>
</gene>
<evidence type="ECO:0000256" key="1">
    <source>
        <dbReference type="ARBA" id="ARBA00004613"/>
    </source>
</evidence>
<evidence type="ECO:0000256" key="2">
    <source>
        <dbReference type="ARBA" id="ARBA00022525"/>
    </source>
</evidence>
<dbReference type="PANTHER" id="PTHR34043">
    <property type="entry name" value="ALPHA/BETA-HYDROLASES SUPERFAMILY PROTEIN"/>
    <property type="match status" value="1"/>
</dbReference>
<accession>A0A9E7FYM4</accession>
<dbReference type="Gene3D" id="3.40.50.1820">
    <property type="entry name" value="alpha/beta hydrolase"/>
    <property type="match status" value="1"/>
</dbReference>
<dbReference type="Pfam" id="PF24708">
    <property type="entry name" value="Lip_C"/>
    <property type="match status" value="1"/>
</dbReference>
<proteinExistence type="predicted"/>
<dbReference type="AlphaFoldDB" id="A0A9E7FYM4"/>
<keyword evidence="9" id="KW-1185">Reference proteome</keyword>
<feature type="domain" description="Lipase-like C-terminal" evidence="7">
    <location>
        <begin position="75"/>
        <end position="188"/>
    </location>
</feature>
<dbReference type="InterPro" id="IPR056304">
    <property type="entry name" value="Lip-like_C"/>
</dbReference>
<name>A0A9E7FYM4_9LILI</name>
<organism evidence="8 9">
    <name type="scientific">Musa troglodytarum</name>
    <name type="common">fe'i banana</name>
    <dbReference type="NCBI Taxonomy" id="320322"/>
    <lineage>
        <taxon>Eukaryota</taxon>
        <taxon>Viridiplantae</taxon>
        <taxon>Streptophyta</taxon>
        <taxon>Embryophyta</taxon>
        <taxon>Tracheophyta</taxon>
        <taxon>Spermatophyta</taxon>
        <taxon>Magnoliopsida</taxon>
        <taxon>Liliopsida</taxon>
        <taxon>Zingiberales</taxon>
        <taxon>Musaceae</taxon>
        <taxon>Musa</taxon>
    </lineage>
</organism>
<dbReference type="InterPro" id="IPR029058">
    <property type="entry name" value="AB_hydrolase_fold"/>
</dbReference>
<keyword evidence="4" id="KW-0378">Hydrolase</keyword>
<dbReference type="EMBL" id="CP097507">
    <property type="protein sequence ID" value="URE03463.1"/>
    <property type="molecule type" value="Genomic_DNA"/>
</dbReference>
<evidence type="ECO:0000256" key="3">
    <source>
        <dbReference type="ARBA" id="ARBA00022729"/>
    </source>
</evidence>
<sequence length="518" mass="58049">MARLSIGILSLTELSVSAAIHLLFAFYILSSAMASDLFQVLTDCLRLNVVKLGTGGKEEDSKEKVLVLEGSPPPPIVLVHGIFGFGKGRLGCLSYFAGAEKKDDRVLVPDLGALTSIYDRARELFYYLKGGQVDYGVEHSLQFGHLQFGKIYEQGHYPSWDEHHPVHFVGHSAGVQVARVLQQMLADKVPPLLHSISLISSSSPPTCAVNQQAFTGHDTSEDWVLSITSLSGALNGTTRSYYDGMQPQNGRLLKPICLLQVCRLGVIVYDWLDAAWLKNYYNFGFDHFRMGWRWTGISGLADLLSNNTGPFASQDWIVPDLTIQGSIKLNSGLRTFPNTFYFGYATKRTKKVFGLTVPSSIWGIHPLLVIPVLQMCHWRFPHGVPPPHKDYRDEDWQDNDGALNTISMTHPRLPVEHPSFFVVDDSKCHPLQPGIWYYKIINADHIFFILNRERAGVQFDLLYDGIFQRCRKHIFRSSTPILPDDTAISDPHYSQTTEVGDQGTDKRSDQMPCPQIPA</sequence>
<comment type="subcellular location">
    <subcellularLocation>
        <location evidence="1">Secreted</location>
    </subcellularLocation>
</comment>
<dbReference type="GO" id="GO:0016787">
    <property type="term" value="F:hydrolase activity"/>
    <property type="evidence" value="ECO:0007669"/>
    <property type="project" value="UniProtKB-KW"/>
</dbReference>
<dbReference type="Proteomes" id="UP001055439">
    <property type="component" value="Chromosome 5"/>
</dbReference>
<keyword evidence="5" id="KW-0443">Lipid metabolism</keyword>
<evidence type="ECO:0000256" key="6">
    <source>
        <dbReference type="SAM" id="MobiDB-lite"/>
    </source>
</evidence>
<dbReference type="SUPFAM" id="SSF53474">
    <property type="entry name" value="alpha/beta-Hydrolases"/>
    <property type="match status" value="1"/>
</dbReference>
<evidence type="ECO:0000256" key="5">
    <source>
        <dbReference type="ARBA" id="ARBA00023098"/>
    </source>
</evidence>
<reference evidence="8" key="1">
    <citation type="submission" date="2022-05" db="EMBL/GenBank/DDBJ databases">
        <title>The Musa troglodytarum L. genome provides insights into the mechanism of non-climacteric behaviour and enrichment of carotenoids.</title>
        <authorList>
            <person name="Wang J."/>
        </authorList>
    </citation>
    <scope>NUCLEOTIDE SEQUENCE</scope>
    <source>
        <tissue evidence="8">Leaf</tissue>
    </source>
</reference>
<evidence type="ECO:0000313" key="9">
    <source>
        <dbReference type="Proteomes" id="UP001055439"/>
    </source>
</evidence>
<evidence type="ECO:0000313" key="8">
    <source>
        <dbReference type="EMBL" id="URE03463.1"/>
    </source>
</evidence>
<evidence type="ECO:0000256" key="4">
    <source>
        <dbReference type="ARBA" id="ARBA00022801"/>
    </source>
</evidence>
<keyword evidence="2" id="KW-0964">Secreted</keyword>
<dbReference type="OrthoDB" id="206848at2759"/>